<accession>A0ABT2RLV8</accession>
<evidence type="ECO:0000313" key="3">
    <source>
        <dbReference type="EMBL" id="MCU6686399.1"/>
    </source>
</evidence>
<dbReference type="Proteomes" id="UP001652431">
    <property type="component" value="Unassembled WGS sequence"/>
</dbReference>
<feature type="chain" id="PRO_5045131409" evidence="2">
    <location>
        <begin position="24"/>
        <end position="383"/>
    </location>
</feature>
<evidence type="ECO:0000256" key="2">
    <source>
        <dbReference type="SAM" id="SignalP"/>
    </source>
</evidence>
<keyword evidence="1" id="KW-0812">Transmembrane</keyword>
<proteinExistence type="predicted"/>
<feature type="transmembrane region" description="Helical" evidence="1">
    <location>
        <begin position="351"/>
        <end position="369"/>
    </location>
</feature>
<evidence type="ECO:0000256" key="1">
    <source>
        <dbReference type="SAM" id="Phobius"/>
    </source>
</evidence>
<keyword evidence="1" id="KW-1133">Transmembrane helix</keyword>
<reference evidence="3 4" key="1">
    <citation type="journal article" date="2021" name="ISME Commun">
        <title>Automated analysis of genomic sequences facilitates high-throughput and comprehensive description of bacteria.</title>
        <authorList>
            <person name="Hitch T.C.A."/>
        </authorList>
    </citation>
    <scope>NUCLEOTIDE SEQUENCE [LARGE SCALE GENOMIC DNA]</scope>
    <source>
        <strain evidence="3 4">Sanger_03</strain>
    </source>
</reference>
<keyword evidence="2" id="KW-0732">Signal</keyword>
<name>A0ABT2RLV8_9FIRM</name>
<sequence length="383" mass="43028">MKRKRKWMIALGFLILVCGGYMAVSAGNEAAVSNHISTGIIDIELEEHQIKNGKEAKWQDNPLLLPGADVSKIPRIHNRGSDCYVRASIGFRDLAVDLERHIYGLGGSWVKKSDGYYYYTDILKTGESTDLFKGIQIPANFPQEAEGSAFHLDISVDAIQSQNFTPDFSSGMPWGQVEILKCEKQGPYQITSYTPGTGRIFQVEYRGESDSLFINEEDFFENFPVLMPGDVYSDSAELRNNSEKEMELYFRSEVSEKQELTEEVELFITVETDGNEKMLYKGPLKAESLSENRLLAKIPKSGQGKLSFTVTVPKELDNRYSAEEGQVKWIFTTNPKDSGLPSVRTGDFQRIGIFLAAAGVSLGLIVIIMKRKKSNETNHRYSH</sequence>
<keyword evidence="4" id="KW-1185">Reference proteome</keyword>
<organism evidence="3 4">
    <name type="scientific">Dorea acetigenes</name>
    <dbReference type="NCBI Taxonomy" id="2981787"/>
    <lineage>
        <taxon>Bacteria</taxon>
        <taxon>Bacillati</taxon>
        <taxon>Bacillota</taxon>
        <taxon>Clostridia</taxon>
        <taxon>Lachnospirales</taxon>
        <taxon>Lachnospiraceae</taxon>
        <taxon>Dorea</taxon>
    </lineage>
</organism>
<dbReference type="EMBL" id="JAOQJU010000006">
    <property type="protein sequence ID" value="MCU6686399.1"/>
    <property type="molecule type" value="Genomic_DNA"/>
</dbReference>
<evidence type="ECO:0000313" key="4">
    <source>
        <dbReference type="Proteomes" id="UP001652431"/>
    </source>
</evidence>
<feature type="signal peptide" evidence="2">
    <location>
        <begin position="1"/>
        <end position="23"/>
    </location>
</feature>
<comment type="caution">
    <text evidence="3">The sequence shown here is derived from an EMBL/GenBank/DDBJ whole genome shotgun (WGS) entry which is preliminary data.</text>
</comment>
<protein>
    <submittedName>
        <fullName evidence="3">Uncharacterized protein</fullName>
    </submittedName>
</protein>
<dbReference type="RefSeq" id="WP_158369477.1">
    <property type="nucleotide sequence ID" value="NZ_JAOQJU010000006.1"/>
</dbReference>
<keyword evidence="1" id="KW-0472">Membrane</keyword>
<gene>
    <name evidence="3" type="ORF">OCV99_07520</name>
</gene>